<dbReference type="AlphaFoldDB" id="A0A8G1VTX1"/>
<dbReference type="EMBL" id="KZ824688">
    <property type="protein sequence ID" value="RAK72810.1"/>
    <property type="molecule type" value="Genomic_DNA"/>
</dbReference>
<dbReference type="Proteomes" id="UP000249789">
    <property type="component" value="Unassembled WGS sequence"/>
</dbReference>
<sequence length="67" mass="7456">MNWTGGRLRRHSAIHAKSRKQKFKKQSTNTNPMATGAALLDLPADCPRQAPGEVSISHHRHEVVQDS</sequence>
<dbReference type="OrthoDB" id="5426563at2759"/>
<proteinExistence type="predicted"/>
<evidence type="ECO:0000313" key="3">
    <source>
        <dbReference type="Proteomes" id="UP000249789"/>
    </source>
</evidence>
<feature type="region of interest" description="Disordered" evidence="1">
    <location>
        <begin position="1"/>
        <end position="67"/>
    </location>
</feature>
<accession>A0A8G1VTX1</accession>
<dbReference type="GeneID" id="63863033"/>
<feature type="compositionally biased region" description="Basic residues" evidence="1">
    <location>
        <begin position="7"/>
        <end position="25"/>
    </location>
</feature>
<dbReference type="VEuPathDB" id="FungiDB:BO72DRAFT_452302"/>
<gene>
    <name evidence="2" type="ORF">BO72DRAFT_452302</name>
</gene>
<dbReference type="RefSeq" id="XP_040796822.1">
    <property type="nucleotide sequence ID" value="XM_040945700.1"/>
</dbReference>
<evidence type="ECO:0000313" key="2">
    <source>
        <dbReference type="EMBL" id="RAK72810.1"/>
    </source>
</evidence>
<reference evidence="2 3" key="1">
    <citation type="submission" date="2018-02" db="EMBL/GenBank/DDBJ databases">
        <title>The genomes of Aspergillus section Nigri reveals drivers in fungal speciation.</title>
        <authorList>
            <consortium name="DOE Joint Genome Institute"/>
            <person name="Vesth T.C."/>
            <person name="Nybo J."/>
            <person name="Theobald S."/>
            <person name="Brandl J."/>
            <person name="Frisvad J.C."/>
            <person name="Nielsen K.F."/>
            <person name="Lyhne E.K."/>
            <person name="Kogle M.E."/>
            <person name="Kuo A."/>
            <person name="Riley R."/>
            <person name="Clum A."/>
            <person name="Nolan M."/>
            <person name="Lipzen A."/>
            <person name="Salamov A."/>
            <person name="Henrissat B."/>
            <person name="Wiebenga A."/>
            <person name="De vries R.P."/>
            <person name="Grigoriev I.V."/>
            <person name="Mortensen U.H."/>
            <person name="Andersen M.R."/>
            <person name="Baker S.E."/>
        </authorList>
    </citation>
    <scope>NUCLEOTIDE SEQUENCE [LARGE SCALE GENOMIC DNA]</scope>
    <source>
        <strain evidence="2 3">CBS 313.89</strain>
    </source>
</reference>
<protein>
    <submittedName>
        <fullName evidence="2">Uncharacterized protein</fullName>
    </submittedName>
</protein>
<name>A0A8G1VTX1_9EURO</name>
<keyword evidence="3" id="KW-1185">Reference proteome</keyword>
<evidence type="ECO:0000256" key="1">
    <source>
        <dbReference type="SAM" id="MobiDB-lite"/>
    </source>
</evidence>
<organism evidence="2 3">
    <name type="scientific">Aspergillus fijiensis CBS 313.89</name>
    <dbReference type="NCBI Taxonomy" id="1448319"/>
    <lineage>
        <taxon>Eukaryota</taxon>
        <taxon>Fungi</taxon>
        <taxon>Dikarya</taxon>
        <taxon>Ascomycota</taxon>
        <taxon>Pezizomycotina</taxon>
        <taxon>Eurotiomycetes</taxon>
        <taxon>Eurotiomycetidae</taxon>
        <taxon>Eurotiales</taxon>
        <taxon>Aspergillaceae</taxon>
        <taxon>Aspergillus</taxon>
    </lineage>
</organism>